<reference evidence="1 2" key="1">
    <citation type="submission" date="2024-07" db="EMBL/GenBank/DDBJ databases">
        <title>Section-level genome sequencing and comparative genomics of Aspergillus sections Usti and Cavernicolus.</title>
        <authorList>
            <consortium name="Lawrence Berkeley National Laboratory"/>
            <person name="Nybo J.L."/>
            <person name="Vesth T.C."/>
            <person name="Theobald S."/>
            <person name="Frisvad J.C."/>
            <person name="Larsen T.O."/>
            <person name="Kjaerboelling I."/>
            <person name="Rothschild-Mancinelli K."/>
            <person name="Lyhne E.K."/>
            <person name="Kogle M.E."/>
            <person name="Barry K."/>
            <person name="Clum A."/>
            <person name="Na H."/>
            <person name="Ledsgaard L."/>
            <person name="Lin J."/>
            <person name="Lipzen A."/>
            <person name="Kuo A."/>
            <person name="Riley R."/>
            <person name="Mondo S."/>
            <person name="Labutti K."/>
            <person name="Haridas S."/>
            <person name="Pangalinan J."/>
            <person name="Salamov A.A."/>
            <person name="Simmons B.A."/>
            <person name="Magnuson J.K."/>
            <person name="Chen J."/>
            <person name="Drula E."/>
            <person name="Henrissat B."/>
            <person name="Wiebenga A."/>
            <person name="Lubbers R.J."/>
            <person name="Gomes A.C."/>
            <person name="Makela M.R."/>
            <person name="Stajich J."/>
            <person name="Grigoriev I.V."/>
            <person name="Mortensen U.H."/>
            <person name="De Vries R.P."/>
            <person name="Baker S.E."/>
            <person name="Andersen M.R."/>
        </authorList>
    </citation>
    <scope>NUCLEOTIDE SEQUENCE [LARGE SCALE GENOMIC DNA]</scope>
    <source>
        <strain evidence="1 2">CBS 588.65</strain>
    </source>
</reference>
<sequence length="60" mass="7022">MAFPLGKGRARHRVMGTGLWVSSVRVCFRETWLFLSSSRDWFLMSRGEVGMFTTSWLVFF</sequence>
<dbReference type="Proteomes" id="UP001610334">
    <property type="component" value="Unassembled WGS sequence"/>
</dbReference>
<evidence type="ECO:0000313" key="1">
    <source>
        <dbReference type="EMBL" id="KAL2801889.1"/>
    </source>
</evidence>
<evidence type="ECO:0000313" key="2">
    <source>
        <dbReference type="Proteomes" id="UP001610334"/>
    </source>
</evidence>
<comment type="caution">
    <text evidence="1">The sequence shown here is derived from an EMBL/GenBank/DDBJ whole genome shotgun (WGS) entry which is preliminary data.</text>
</comment>
<keyword evidence="2" id="KW-1185">Reference proteome</keyword>
<dbReference type="EMBL" id="JBFXLT010000228">
    <property type="protein sequence ID" value="KAL2801889.1"/>
    <property type="molecule type" value="Genomic_DNA"/>
</dbReference>
<name>A0ABR4GS52_9EURO</name>
<gene>
    <name evidence="1" type="ORF">BJX63DRAFT_416261</name>
</gene>
<organism evidence="1 2">
    <name type="scientific">Aspergillus granulosus</name>
    <dbReference type="NCBI Taxonomy" id="176169"/>
    <lineage>
        <taxon>Eukaryota</taxon>
        <taxon>Fungi</taxon>
        <taxon>Dikarya</taxon>
        <taxon>Ascomycota</taxon>
        <taxon>Pezizomycotina</taxon>
        <taxon>Eurotiomycetes</taxon>
        <taxon>Eurotiomycetidae</taxon>
        <taxon>Eurotiales</taxon>
        <taxon>Aspergillaceae</taxon>
        <taxon>Aspergillus</taxon>
        <taxon>Aspergillus subgen. Nidulantes</taxon>
    </lineage>
</organism>
<protein>
    <submittedName>
        <fullName evidence="1">Uncharacterized protein</fullName>
    </submittedName>
</protein>
<proteinExistence type="predicted"/>
<accession>A0ABR4GS52</accession>